<feature type="region of interest" description="Disordered" evidence="1">
    <location>
        <begin position="84"/>
        <end position="110"/>
    </location>
</feature>
<dbReference type="PANTHER" id="PTHR47197">
    <property type="entry name" value="PROTEIN NIRF"/>
    <property type="match status" value="1"/>
</dbReference>
<dbReference type="PANTHER" id="PTHR47197:SF3">
    <property type="entry name" value="DIHYDRO-HEME D1 DEHYDROGENASE"/>
    <property type="match status" value="1"/>
</dbReference>
<keyword evidence="2" id="KW-0732">Signal</keyword>
<gene>
    <name evidence="3" type="ORF">NA8A_21721</name>
</gene>
<dbReference type="InterPro" id="IPR019405">
    <property type="entry name" value="Lactonase_7-beta_prop"/>
</dbReference>
<dbReference type="EMBL" id="AMSI01000020">
    <property type="protein sequence ID" value="EKF40278.1"/>
    <property type="molecule type" value="Genomic_DNA"/>
</dbReference>
<sequence>METKMKTEMKFALATATLTLLGTVPTFATTVYIPEGSAGEILVVDADTGSVEARWPGFEAVHGLAGVPGARYIVAGSYSEVAKEEAEAPAKPDGVSQDEHEAHHASRAASVMPKDAGVSILTIVEAETGAVVRRIEVPGAVHHVAMSPDGRYAAVTHPTTDGISIIDLDTLAFKAFVPTGTSPNYAVFARDGRSVFVTNADSGTISEVDVDKTFVKRNILSGEAPEHVVISHDGKRLYVADAYAGKVHEVIIADGNISRSLDVGGEIHGLDLSDDDGTLFVSGKGDDKIAAIDLSSGKAKFAALAPAPYHLTTIAGTNSLFVSSREEPKVWIVDQENLAVTGEIAVSGEGHEMVVLP</sequence>
<dbReference type="InterPro" id="IPR015943">
    <property type="entry name" value="WD40/YVTN_repeat-like_dom_sf"/>
</dbReference>
<evidence type="ECO:0000256" key="1">
    <source>
        <dbReference type="SAM" id="MobiDB-lite"/>
    </source>
</evidence>
<comment type="caution">
    <text evidence="3">The sequence shown here is derived from an EMBL/GenBank/DDBJ whole genome shotgun (WGS) entry which is preliminary data.</text>
</comment>
<evidence type="ECO:0000313" key="4">
    <source>
        <dbReference type="Proteomes" id="UP000007374"/>
    </source>
</evidence>
<organism evidence="3 4">
    <name type="scientific">Nitratireductor indicus C115</name>
    <dbReference type="NCBI Taxonomy" id="1231190"/>
    <lineage>
        <taxon>Bacteria</taxon>
        <taxon>Pseudomonadati</taxon>
        <taxon>Pseudomonadota</taxon>
        <taxon>Alphaproteobacteria</taxon>
        <taxon>Hyphomicrobiales</taxon>
        <taxon>Phyllobacteriaceae</taxon>
        <taxon>Nitratireductor</taxon>
    </lineage>
</organism>
<dbReference type="InterPro" id="IPR051200">
    <property type="entry name" value="Host-pathogen_enzymatic-act"/>
</dbReference>
<accession>K2MYF2</accession>
<dbReference type="Pfam" id="PF10282">
    <property type="entry name" value="Lactonase"/>
    <property type="match status" value="1"/>
</dbReference>
<dbReference type="InterPro" id="IPR011048">
    <property type="entry name" value="Haem_d1_sf"/>
</dbReference>
<evidence type="ECO:0000256" key="2">
    <source>
        <dbReference type="SAM" id="SignalP"/>
    </source>
</evidence>
<dbReference type="SUPFAM" id="SSF51004">
    <property type="entry name" value="C-terminal (heme d1) domain of cytochrome cd1-nitrite reductase"/>
    <property type="match status" value="1"/>
</dbReference>
<dbReference type="Gene3D" id="2.130.10.10">
    <property type="entry name" value="YVTN repeat-like/Quinoprotein amine dehydrogenase"/>
    <property type="match status" value="2"/>
</dbReference>
<keyword evidence="4" id="KW-1185">Reference proteome</keyword>
<reference evidence="3 4" key="1">
    <citation type="journal article" date="2012" name="J. Bacteriol.">
        <title>Genome Sequence of Nitratireductor indicus Type Strain C115.</title>
        <authorList>
            <person name="Lai Q."/>
            <person name="Li G."/>
            <person name="Yu Z."/>
            <person name="Shao Z."/>
        </authorList>
    </citation>
    <scope>NUCLEOTIDE SEQUENCE [LARGE SCALE GENOMIC DNA]</scope>
    <source>
        <strain evidence="3 4">C115</strain>
    </source>
</reference>
<evidence type="ECO:0008006" key="5">
    <source>
        <dbReference type="Google" id="ProtNLM"/>
    </source>
</evidence>
<dbReference type="Proteomes" id="UP000007374">
    <property type="component" value="Unassembled WGS sequence"/>
</dbReference>
<dbReference type="PATRIC" id="fig|1231190.3.peg.4486"/>
<name>K2MYF2_9HYPH</name>
<dbReference type="AlphaFoldDB" id="K2MYF2"/>
<protein>
    <recommendedName>
        <fullName evidence="5">YVTN beta-propeller repeat-containing protein</fullName>
    </recommendedName>
</protein>
<evidence type="ECO:0000313" key="3">
    <source>
        <dbReference type="EMBL" id="EKF40278.1"/>
    </source>
</evidence>
<dbReference type="STRING" id="721133.SAMN05216176_11587"/>
<feature type="signal peptide" evidence="2">
    <location>
        <begin position="1"/>
        <end position="28"/>
    </location>
</feature>
<proteinExistence type="predicted"/>
<feature type="chain" id="PRO_5003864015" description="YVTN beta-propeller repeat-containing protein" evidence="2">
    <location>
        <begin position="29"/>
        <end position="357"/>
    </location>
</feature>
<dbReference type="eggNOG" id="COG3391">
    <property type="taxonomic scope" value="Bacteria"/>
</dbReference>